<keyword evidence="3" id="KW-1185">Reference proteome</keyword>
<comment type="caution">
    <text evidence="2">The sequence shown here is derived from an EMBL/GenBank/DDBJ whole genome shotgun (WGS) entry which is preliminary data.</text>
</comment>
<accession>A0ABQ5KKV5</accession>
<organism evidence="2 3">
    <name type="scientific">Aduncisulcus paluster</name>
    <dbReference type="NCBI Taxonomy" id="2918883"/>
    <lineage>
        <taxon>Eukaryota</taxon>
        <taxon>Metamonada</taxon>
        <taxon>Carpediemonas-like organisms</taxon>
        <taxon>Aduncisulcus</taxon>
    </lineage>
</organism>
<evidence type="ECO:0000313" key="2">
    <source>
        <dbReference type="EMBL" id="GKT33146.1"/>
    </source>
</evidence>
<proteinExistence type="predicted"/>
<reference evidence="2" key="1">
    <citation type="submission" date="2022-03" db="EMBL/GenBank/DDBJ databases">
        <title>Draft genome sequence of Aduncisulcus paluster, a free-living microaerophilic Fornicata.</title>
        <authorList>
            <person name="Yuyama I."/>
            <person name="Kume K."/>
            <person name="Tamura T."/>
            <person name="Inagaki Y."/>
            <person name="Hashimoto T."/>
        </authorList>
    </citation>
    <scope>NUCLEOTIDE SEQUENCE</scope>
    <source>
        <strain evidence="2">NY0171</strain>
    </source>
</reference>
<sequence>MAALFRFNIIPFALLSSSGVMGRRAASFLGKFIFDYGKKSVRVSVPNGAQVLFMSHLSRLLMRLAMAIAGRCAECDLSVITKHNRCLWC</sequence>
<keyword evidence="1" id="KW-0732">Signal</keyword>
<feature type="signal peptide" evidence="1">
    <location>
        <begin position="1"/>
        <end position="22"/>
    </location>
</feature>
<evidence type="ECO:0008006" key="4">
    <source>
        <dbReference type="Google" id="ProtNLM"/>
    </source>
</evidence>
<protein>
    <recommendedName>
        <fullName evidence="4">Secreted protein</fullName>
    </recommendedName>
</protein>
<gene>
    <name evidence="2" type="ORF">ADUPG1_007146</name>
</gene>
<feature type="chain" id="PRO_5045318389" description="Secreted protein" evidence="1">
    <location>
        <begin position="23"/>
        <end position="89"/>
    </location>
</feature>
<evidence type="ECO:0000256" key="1">
    <source>
        <dbReference type="SAM" id="SignalP"/>
    </source>
</evidence>
<dbReference type="Proteomes" id="UP001057375">
    <property type="component" value="Unassembled WGS sequence"/>
</dbReference>
<dbReference type="EMBL" id="BQXS01010149">
    <property type="protein sequence ID" value="GKT33146.1"/>
    <property type="molecule type" value="Genomic_DNA"/>
</dbReference>
<evidence type="ECO:0000313" key="3">
    <source>
        <dbReference type="Proteomes" id="UP001057375"/>
    </source>
</evidence>
<name>A0ABQ5KKV5_9EUKA</name>